<reference evidence="2" key="1">
    <citation type="submission" date="2016-05" db="EMBL/GenBank/DDBJ databases">
        <authorList>
            <person name="Lavstsen T."/>
            <person name="Jespersen J.S."/>
        </authorList>
    </citation>
    <scope>NUCLEOTIDE SEQUENCE</scope>
    <source>
        <tissue evidence="2">Brain</tissue>
    </source>
</reference>
<name>A0A1A8PF79_9TELE</name>
<evidence type="ECO:0000313" key="2">
    <source>
        <dbReference type="EMBL" id="SBR79692.1"/>
    </source>
</evidence>
<protein>
    <submittedName>
        <fullName evidence="2">NK2 transcription factor related 2b</fullName>
    </submittedName>
</protein>
<reference evidence="2" key="2">
    <citation type="submission" date="2016-06" db="EMBL/GenBank/DDBJ databases">
        <title>The genome of a short-lived fish provides insights into sex chromosome evolution and the genetic control of aging.</title>
        <authorList>
            <person name="Reichwald K."/>
            <person name="Felder M."/>
            <person name="Petzold A."/>
            <person name="Koch P."/>
            <person name="Groth M."/>
            <person name="Platzer M."/>
        </authorList>
    </citation>
    <scope>NUCLEOTIDE SEQUENCE</scope>
    <source>
        <tissue evidence="2">Brain</tissue>
    </source>
</reference>
<sequence>VPEPPLQDEAGPGRKPPESAAAGSGAPRHYPGSAAGREALRPAGDVPVRNRSASVCLFTAAARHLWPGTVRTAAAEPRSASASTHLLLELVRPEPRL</sequence>
<evidence type="ECO:0000256" key="1">
    <source>
        <dbReference type="SAM" id="MobiDB-lite"/>
    </source>
</evidence>
<gene>
    <name evidence="2" type="primary">NKX2.2B</name>
</gene>
<organism evidence="2">
    <name type="scientific">Nothobranchius rachovii</name>
    <name type="common">bluefin notho</name>
    <dbReference type="NCBI Taxonomy" id="451742"/>
    <lineage>
        <taxon>Eukaryota</taxon>
        <taxon>Metazoa</taxon>
        <taxon>Chordata</taxon>
        <taxon>Craniata</taxon>
        <taxon>Vertebrata</taxon>
        <taxon>Euteleostomi</taxon>
        <taxon>Actinopterygii</taxon>
        <taxon>Neopterygii</taxon>
        <taxon>Teleostei</taxon>
        <taxon>Neoteleostei</taxon>
        <taxon>Acanthomorphata</taxon>
        <taxon>Ovalentaria</taxon>
        <taxon>Atherinomorphae</taxon>
        <taxon>Cyprinodontiformes</taxon>
        <taxon>Nothobranchiidae</taxon>
        <taxon>Nothobranchius</taxon>
    </lineage>
</organism>
<dbReference type="EMBL" id="HAEH01006608">
    <property type="protein sequence ID" value="SBR79692.1"/>
    <property type="molecule type" value="Transcribed_RNA"/>
</dbReference>
<feature type="non-terminal residue" evidence="2">
    <location>
        <position position="1"/>
    </location>
</feature>
<accession>A0A1A8PF79</accession>
<proteinExistence type="predicted"/>
<dbReference type="AlphaFoldDB" id="A0A1A8PF79"/>
<feature type="region of interest" description="Disordered" evidence="1">
    <location>
        <begin position="1"/>
        <end position="46"/>
    </location>
</feature>